<keyword evidence="3" id="KW-0533">Nickel</keyword>
<evidence type="ECO:0000313" key="8">
    <source>
        <dbReference type="EMBL" id="KAK3247608.1"/>
    </source>
</evidence>
<dbReference type="Pfam" id="PF01937">
    <property type="entry name" value="ARMT1-like_dom"/>
    <property type="match status" value="1"/>
</dbReference>
<sequence>MDMPTRVQFPLLLEPKRYCSGTFDLNPDRTSPNLPTLKDWIQVFRASIPSFESRAAEDTAVPDAESKSKVFAQDYLKILAAVEAKPEGGHGLEGPGQVTCLKLCAMRDVLLRGLGFDDCFRAIKSRENDTALTLLPDLLTELDAIQEEQDRMLALLKGVFAGNIFDLGAAASADLFKKSGVDFAGTRAKLKTRPFLIDDADKFIQQWHERTYRQAILFVDNAGADVMLGMLPFAREMLRKGTRVVLAANEVPSINDMTARELTEVLSAVHDQTISESLASGKLKVVSSGSDLPVQNFVILSSPNPMLPF</sequence>
<dbReference type="SUPFAM" id="SSF111321">
    <property type="entry name" value="AF1104-like"/>
    <property type="match status" value="1"/>
</dbReference>
<evidence type="ECO:0000256" key="5">
    <source>
        <dbReference type="ARBA" id="ARBA00022801"/>
    </source>
</evidence>
<keyword evidence="6" id="KW-0464">Manganese</keyword>
<dbReference type="GO" id="GO:0046872">
    <property type="term" value="F:metal ion binding"/>
    <property type="evidence" value="ECO:0007669"/>
    <property type="project" value="UniProtKB-KW"/>
</dbReference>
<dbReference type="GO" id="GO:0005634">
    <property type="term" value="C:nucleus"/>
    <property type="evidence" value="ECO:0007669"/>
    <property type="project" value="TreeGrafter"/>
</dbReference>
<feature type="domain" description="Damage-control phosphatase ARMT1-like metal-binding" evidence="7">
    <location>
        <begin position="45"/>
        <end position="295"/>
    </location>
</feature>
<dbReference type="Proteomes" id="UP001190700">
    <property type="component" value="Unassembled WGS sequence"/>
</dbReference>
<evidence type="ECO:0000256" key="6">
    <source>
        <dbReference type="ARBA" id="ARBA00023211"/>
    </source>
</evidence>
<dbReference type="InterPro" id="IPR004567">
    <property type="entry name" value="Type_II_PanK"/>
</dbReference>
<evidence type="ECO:0000256" key="3">
    <source>
        <dbReference type="ARBA" id="ARBA00022596"/>
    </source>
</evidence>
<evidence type="ECO:0000259" key="7">
    <source>
        <dbReference type="Pfam" id="PF01937"/>
    </source>
</evidence>
<dbReference type="PANTHER" id="PTHR12280:SF35">
    <property type="entry name" value="4'-PHOSPHOPANTETHEINE PHOSPHATASE"/>
    <property type="match status" value="1"/>
</dbReference>
<dbReference type="InterPro" id="IPR035073">
    <property type="entry name" value="At2g17340_3_helix_bundle"/>
</dbReference>
<keyword evidence="5" id="KW-0378">Hydrolase</keyword>
<dbReference type="GO" id="GO:0015937">
    <property type="term" value="P:coenzyme A biosynthetic process"/>
    <property type="evidence" value="ECO:0007669"/>
    <property type="project" value="InterPro"/>
</dbReference>
<dbReference type="InterPro" id="IPR002791">
    <property type="entry name" value="ARMT1-like_metal-bd"/>
</dbReference>
<comment type="caution">
    <text evidence="8">The sequence shown here is derived from an EMBL/GenBank/DDBJ whole genome shotgun (WGS) entry which is preliminary data.</text>
</comment>
<dbReference type="AlphaFoldDB" id="A0AAE0C4K3"/>
<evidence type="ECO:0000256" key="1">
    <source>
        <dbReference type="ARBA" id="ARBA00001936"/>
    </source>
</evidence>
<dbReference type="Gene3D" id="3.40.50.10880">
    <property type="entry name" value="Uncharacterised protein PF01937, DUF89, domain 3"/>
    <property type="match status" value="1"/>
</dbReference>
<dbReference type="EMBL" id="LGRX02028803">
    <property type="protein sequence ID" value="KAK3247608.1"/>
    <property type="molecule type" value="Genomic_DNA"/>
</dbReference>
<gene>
    <name evidence="8" type="ORF">CYMTET_42899</name>
</gene>
<name>A0AAE0C4K3_9CHLO</name>
<dbReference type="GO" id="GO:0005524">
    <property type="term" value="F:ATP binding"/>
    <property type="evidence" value="ECO:0007669"/>
    <property type="project" value="InterPro"/>
</dbReference>
<keyword evidence="9" id="KW-1185">Reference proteome</keyword>
<protein>
    <recommendedName>
        <fullName evidence="7">Damage-control phosphatase ARMT1-like metal-binding domain-containing protein</fullName>
    </recommendedName>
</protein>
<comment type="cofactor">
    <cofactor evidence="1">
        <name>Mn(2+)</name>
        <dbReference type="ChEBI" id="CHEBI:29035"/>
    </cofactor>
</comment>
<evidence type="ECO:0000256" key="2">
    <source>
        <dbReference type="ARBA" id="ARBA00001967"/>
    </source>
</evidence>
<dbReference type="GO" id="GO:0004594">
    <property type="term" value="F:pantothenate kinase activity"/>
    <property type="evidence" value="ECO:0007669"/>
    <property type="project" value="TreeGrafter"/>
</dbReference>
<dbReference type="GO" id="GO:0005829">
    <property type="term" value="C:cytosol"/>
    <property type="evidence" value="ECO:0007669"/>
    <property type="project" value="TreeGrafter"/>
</dbReference>
<evidence type="ECO:0000256" key="4">
    <source>
        <dbReference type="ARBA" id="ARBA00022723"/>
    </source>
</evidence>
<dbReference type="GO" id="GO:0016787">
    <property type="term" value="F:hydrolase activity"/>
    <property type="evidence" value="ECO:0007669"/>
    <property type="project" value="UniProtKB-KW"/>
</dbReference>
<dbReference type="Gene3D" id="1.10.285.20">
    <property type="entry name" value="Uncharacterised protein PF01937, DUF89, domain 2"/>
    <property type="match status" value="1"/>
</dbReference>
<proteinExistence type="predicted"/>
<dbReference type="Gene3D" id="1.20.1700.10">
    <property type="entry name" value="AF1104-like"/>
    <property type="match status" value="1"/>
</dbReference>
<comment type="cofactor">
    <cofactor evidence="2">
        <name>Ni(2+)</name>
        <dbReference type="ChEBI" id="CHEBI:49786"/>
    </cofactor>
</comment>
<reference evidence="8 9" key="1">
    <citation type="journal article" date="2015" name="Genome Biol. Evol.">
        <title>Comparative Genomics of a Bacterivorous Green Alga Reveals Evolutionary Causalities and Consequences of Phago-Mixotrophic Mode of Nutrition.</title>
        <authorList>
            <person name="Burns J.A."/>
            <person name="Paasch A."/>
            <person name="Narechania A."/>
            <person name="Kim E."/>
        </authorList>
    </citation>
    <scope>NUCLEOTIDE SEQUENCE [LARGE SCALE GENOMIC DNA]</scope>
    <source>
        <strain evidence="8 9">PLY_AMNH</strain>
    </source>
</reference>
<organism evidence="8 9">
    <name type="scientific">Cymbomonas tetramitiformis</name>
    <dbReference type="NCBI Taxonomy" id="36881"/>
    <lineage>
        <taxon>Eukaryota</taxon>
        <taxon>Viridiplantae</taxon>
        <taxon>Chlorophyta</taxon>
        <taxon>Pyramimonadophyceae</taxon>
        <taxon>Pyramimonadales</taxon>
        <taxon>Pyramimonadaceae</taxon>
        <taxon>Cymbomonas</taxon>
    </lineage>
</organism>
<dbReference type="InterPro" id="IPR036075">
    <property type="entry name" value="ARMT-1-like_metal-bd_sf"/>
</dbReference>
<dbReference type="PANTHER" id="PTHR12280">
    <property type="entry name" value="PANTOTHENATE KINASE"/>
    <property type="match status" value="1"/>
</dbReference>
<evidence type="ECO:0000313" key="9">
    <source>
        <dbReference type="Proteomes" id="UP001190700"/>
    </source>
</evidence>
<accession>A0AAE0C4K3</accession>
<keyword evidence="4" id="KW-0479">Metal-binding</keyword>